<gene>
    <name evidence="5" type="ORF">FHR20_003376</name>
</gene>
<keyword evidence="3" id="KW-0812">Transmembrane</keyword>
<dbReference type="RefSeq" id="WP_167300748.1">
    <property type="nucleotide sequence ID" value="NZ_JAASQV010000003.1"/>
</dbReference>
<dbReference type="InterPro" id="IPR043427">
    <property type="entry name" value="YscJ/FliF"/>
</dbReference>
<keyword evidence="6" id="KW-1185">Reference proteome</keyword>
<name>A0A7X5ZXC6_9SPHN</name>
<dbReference type="EMBL" id="JAASQV010000003">
    <property type="protein sequence ID" value="NIJ66403.1"/>
    <property type="molecule type" value="Genomic_DNA"/>
</dbReference>
<dbReference type="PANTHER" id="PTHR30046:SF0">
    <property type="entry name" value="FLAGELLAR M-RING PROTEIN"/>
    <property type="match status" value="1"/>
</dbReference>
<keyword evidence="3" id="KW-1133">Transmembrane helix</keyword>
<feature type="domain" description="Flagellar M-ring N-terminal" evidence="4">
    <location>
        <begin position="38"/>
        <end position="211"/>
    </location>
</feature>
<dbReference type="InterPro" id="IPR006182">
    <property type="entry name" value="FliF_N_dom"/>
</dbReference>
<dbReference type="GO" id="GO:0009431">
    <property type="term" value="C:bacterial-type flagellum basal body, MS ring"/>
    <property type="evidence" value="ECO:0007669"/>
    <property type="project" value="InterPro"/>
</dbReference>
<dbReference type="GO" id="GO:0003774">
    <property type="term" value="F:cytoskeletal motor activity"/>
    <property type="evidence" value="ECO:0007669"/>
    <property type="project" value="InterPro"/>
</dbReference>
<dbReference type="GO" id="GO:0071973">
    <property type="term" value="P:bacterial-type flagellum-dependent cell motility"/>
    <property type="evidence" value="ECO:0007669"/>
    <property type="project" value="InterPro"/>
</dbReference>
<sequence>MENPVPAPAAARGQLYLLGGVFGLVLLLLAIGYFLFLRTDYVVLAQGLRPTDASAIVAELDKRGVAYRLRDGGATILVPEGQADATRVAIAGSDAAARGQIGFELFNKSDMGLTNFAQKINYQRALQGELVRTITAMDGVETARVHLALPEKALFRGDRVDPKAAVTVTMKPGQTADPARVSGIQQLVAAAVPDLPESKVVVLDAAGHVISPPPVVDGGTGAERPADIEERGAVENYYRARARGAVERQMPGVRFALRVLLLPNGAPPTAGAAGTAGADPTVVPAAGWTPSGEGSARNFRMRILFISEAPINSEDQQIARNAIVQATGLDDQAGDSLSFETGPIDQPVSSPPIAQPSHAAAGAPMAAAPIPAQGFGFAWPPIWLWLVAGVAMAAVLVWRFRRPGARMSGEEQEAFAQRLRRQLNMTEEAGDAAA</sequence>
<proteinExistence type="predicted"/>
<dbReference type="GO" id="GO:0016020">
    <property type="term" value="C:membrane"/>
    <property type="evidence" value="ECO:0007669"/>
    <property type="project" value="UniProtKB-SubCell"/>
</dbReference>
<keyword evidence="5" id="KW-0282">Flagellum</keyword>
<comment type="caution">
    <text evidence="5">The sequence shown here is derived from an EMBL/GenBank/DDBJ whole genome shotgun (WGS) entry which is preliminary data.</text>
</comment>
<dbReference type="Gene3D" id="3.30.300.30">
    <property type="match status" value="1"/>
</dbReference>
<keyword evidence="5" id="KW-0966">Cell projection</keyword>
<dbReference type="AlphaFoldDB" id="A0A7X5ZXC6"/>
<feature type="transmembrane region" description="Helical" evidence="3">
    <location>
        <begin position="15"/>
        <end position="36"/>
    </location>
</feature>
<dbReference type="PANTHER" id="PTHR30046">
    <property type="entry name" value="FLAGELLAR M-RING PROTEIN"/>
    <property type="match status" value="1"/>
</dbReference>
<reference evidence="5 6" key="1">
    <citation type="submission" date="2020-03" db="EMBL/GenBank/DDBJ databases">
        <title>Genomic Encyclopedia of Type Strains, Phase IV (KMG-IV): sequencing the most valuable type-strain genomes for metagenomic binning, comparative biology and taxonomic classification.</title>
        <authorList>
            <person name="Goeker M."/>
        </authorList>
    </citation>
    <scope>NUCLEOTIDE SEQUENCE [LARGE SCALE GENOMIC DNA]</scope>
    <source>
        <strain evidence="5 6">DSM 4733</strain>
    </source>
</reference>
<dbReference type="Pfam" id="PF01514">
    <property type="entry name" value="YscJ_FliF"/>
    <property type="match status" value="1"/>
</dbReference>
<evidence type="ECO:0000256" key="2">
    <source>
        <dbReference type="ARBA" id="ARBA00023136"/>
    </source>
</evidence>
<evidence type="ECO:0000256" key="1">
    <source>
        <dbReference type="ARBA" id="ARBA00004370"/>
    </source>
</evidence>
<comment type="subcellular location">
    <subcellularLocation>
        <location evidence="1">Membrane</location>
    </subcellularLocation>
</comment>
<evidence type="ECO:0000313" key="5">
    <source>
        <dbReference type="EMBL" id="NIJ66403.1"/>
    </source>
</evidence>
<feature type="transmembrane region" description="Helical" evidence="3">
    <location>
        <begin position="382"/>
        <end position="400"/>
    </location>
</feature>
<protein>
    <submittedName>
        <fullName evidence="5">Flagellar M-ring protein FliF</fullName>
    </submittedName>
</protein>
<evidence type="ECO:0000256" key="3">
    <source>
        <dbReference type="SAM" id="Phobius"/>
    </source>
</evidence>
<dbReference type="PRINTS" id="PR01009">
    <property type="entry name" value="FLGMRINGFLIF"/>
</dbReference>
<organism evidence="5 6">
    <name type="scientific">Sphingomonas leidyi</name>
    <dbReference type="NCBI Taxonomy" id="68569"/>
    <lineage>
        <taxon>Bacteria</taxon>
        <taxon>Pseudomonadati</taxon>
        <taxon>Pseudomonadota</taxon>
        <taxon>Alphaproteobacteria</taxon>
        <taxon>Sphingomonadales</taxon>
        <taxon>Sphingomonadaceae</taxon>
        <taxon>Sphingomonas</taxon>
    </lineage>
</organism>
<evidence type="ECO:0000313" key="6">
    <source>
        <dbReference type="Proteomes" id="UP000564677"/>
    </source>
</evidence>
<dbReference type="InterPro" id="IPR000067">
    <property type="entry name" value="FlgMring_FliF"/>
</dbReference>
<accession>A0A7X5ZXC6</accession>
<keyword evidence="5" id="KW-0969">Cilium</keyword>
<keyword evidence="2 3" id="KW-0472">Membrane</keyword>
<dbReference type="Proteomes" id="UP000564677">
    <property type="component" value="Unassembled WGS sequence"/>
</dbReference>
<dbReference type="InterPro" id="IPR045851">
    <property type="entry name" value="AMP-bd_C_sf"/>
</dbReference>
<evidence type="ECO:0000259" key="4">
    <source>
        <dbReference type="Pfam" id="PF01514"/>
    </source>
</evidence>
<dbReference type="NCBIfam" id="TIGR00206">
    <property type="entry name" value="fliF"/>
    <property type="match status" value="1"/>
</dbReference>